<feature type="transmembrane region" description="Helical" evidence="1">
    <location>
        <begin position="71"/>
        <end position="90"/>
    </location>
</feature>
<reference evidence="2 3" key="1">
    <citation type="submission" date="2016-10" db="EMBL/GenBank/DDBJ databases">
        <authorList>
            <person name="de Groot N.N."/>
        </authorList>
    </citation>
    <scope>NUCLEOTIDE SEQUENCE [LARGE SCALE GENOMIC DNA]</scope>
    <source>
        <strain evidence="2 3">DSM 25294</strain>
    </source>
</reference>
<evidence type="ECO:0000313" key="3">
    <source>
        <dbReference type="Proteomes" id="UP000199382"/>
    </source>
</evidence>
<dbReference type="RefSeq" id="WP_093147103.1">
    <property type="nucleotide sequence ID" value="NZ_FNEK01000001.1"/>
</dbReference>
<protein>
    <submittedName>
        <fullName evidence="2">Uncharacterized protein</fullName>
    </submittedName>
</protein>
<keyword evidence="3" id="KW-1185">Reference proteome</keyword>
<dbReference type="Proteomes" id="UP000199382">
    <property type="component" value="Unassembled WGS sequence"/>
</dbReference>
<dbReference type="EMBL" id="FNEK01000001">
    <property type="protein sequence ID" value="SDI18387.1"/>
    <property type="molecule type" value="Genomic_DNA"/>
</dbReference>
<organism evidence="2 3">
    <name type="scientific">Aliiruegeria lutimaris</name>
    <dbReference type="NCBI Taxonomy" id="571298"/>
    <lineage>
        <taxon>Bacteria</taxon>
        <taxon>Pseudomonadati</taxon>
        <taxon>Pseudomonadota</taxon>
        <taxon>Alphaproteobacteria</taxon>
        <taxon>Rhodobacterales</taxon>
        <taxon>Roseobacteraceae</taxon>
        <taxon>Aliiruegeria</taxon>
    </lineage>
</organism>
<keyword evidence="1" id="KW-0812">Transmembrane</keyword>
<dbReference type="STRING" id="571298.SAMN04488026_100139"/>
<keyword evidence="1" id="KW-1133">Transmembrane helix</keyword>
<evidence type="ECO:0000256" key="1">
    <source>
        <dbReference type="SAM" id="Phobius"/>
    </source>
</evidence>
<sequence length="168" mass="17829">MLSLLNRYATPLTTGLFIVSLVSGVALFFHVGPGGFHGMHEWLSIALIVPFVLHIWRNWRPFLNYFKRLPMVLALGESVVAAGFFLMPVGSVESGGRPPQFALSHMVLEGSVCDVAPLLGLDASGLQSSLEAAGFSVASPDETLLEVAQASGKAEMDIAGVLVSLPAH</sequence>
<gene>
    <name evidence="2" type="ORF">SAMN04488026_100139</name>
</gene>
<feature type="transmembrane region" description="Helical" evidence="1">
    <location>
        <begin position="12"/>
        <end position="30"/>
    </location>
</feature>
<proteinExistence type="predicted"/>
<name>A0A1G8IHW0_9RHOB</name>
<feature type="transmembrane region" description="Helical" evidence="1">
    <location>
        <begin position="42"/>
        <end position="59"/>
    </location>
</feature>
<keyword evidence="1" id="KW-0472">Membrane</keyword>
<dbReference type="OrthoDB" id="5363112at2"/>
<accession>A0A1G8IHW0</accession>
<dbReference type="AlphaFoldDB" id="A0A1G8IHW0"/>
<evidence type="ECO:0000313" key="2">
    <source>
        <dbReference type="EMBL" id="SDI18387.1"/>
    </source>
</evidence>